<keyword evidence="4 11" id="KW-0812">Transmembrane</keyword>
<evidence type="ECO:0000313" key="14">
    <source>
        <dbReference type="Proteomes" id="UP001240984"/>
    </source>
</evidence>
<dbReference type="HAMAP" id="MF_00276">
    <property type="entry name" value="KdpC"/>
    <property type="match status" value="1"/>
</dbReference>
<dbReference type="Pfam" id="PF02669">
    <property type="entry name" value="KdpC"/>
    <property type="match status" value="2"/>
</dbReference>
<dbReference type="RefSeq" id="WP_306832229.1">
    <property type="nucleotide sequence ID" value="NZ_JAUSRA010000001.1"/>
</dbReference>
<keyword evidence="6 11" id="KW-0067">ATP-binding</keyword>
<organism evidence="13 14">
    <name type="scientific">Catenuloplanes nepalensis</name>
    <dbReference type="NCBI Taxonomy" id="587533"/>
    <lineage>
        <taxon>Bacteria</taxon>
        <taxon>Bacillati</taxon>
        <taxon>Actinomycetota</taxon>
        <taxon>Actinomycetes</taxon>
        <taxon>Micromonosporales</taxon>
        <taxon>Micromonosporaceae</taxon>
        <taxon>Catenuloplanes</taxon>
    </lineage>
</organism>
<keyword evidence="10 11" id="KW-0472">Membrane</keyword>
<protein>
    <recommendedName>
        <fullName evidence="11">Potassium-transporting ATPase KdpC subunit</fullName>
    </recommendedName>
    <alternativeName>
        <fullName evidence="11">ATP phosphohydrolase [potassium-transporting] C chain</fullName>
    </alternativeName>
    <alternativeName>
        <fullName evidence="11">Potassium-binding and translocating subunit C</fullName>
    </alternativeName>
    <alternativeName>
        <fullName evidence="11">Potassium-translocating ATPase C chain</fullName>
    </alternativeName>
</protein>
<evidence type="ECO:0000256" key="7">
    <source>
        <dbReference type="ARBA" id="ARBA00022958"/>
    </source>
</evidence>
<keyword evidence="8 11" id="KW-1133">Transmembrane helix</keyword>
<dbReference type="Proteomes" id="UP001240984">
    <property type="component" value="Unassembled WGS sequence"/>
</dbReference>
<keyword evidence="2 11" id="KW-1003">Cell membrane</keyword>
<dbReference type="PANTHER" id="PTHR30042">
    <property type="entry name" value="POTASSIUM-TRANSPORTING ATPASE C CHAIN"/>
    <property type="match status" value="1"/>
</dbReference>
<keyword evidence="9 11" id="KW-0406">Ion transport</keyword>
<evidence type="ECO:0000256" key="2">
    <source>
        <dbReference type="ARBA" id="ARBA00022475"/>
    </source>
</evidence>
<dbReference type="InterPro" id="IPR003820">
    <property type="entry name" value="KdpC"/>
</dbReference>
<keyword evidence="7 11" id="KW-0630">Potassium</keyword>
<dbReference type="PANTHER" id="PTHR30042:SF2">
    <property type="entry name" value="POTASSIUM-TRANSPORTING ATPASE KDPC SUBUNIT"/>
    <property type="match status" value="1"/>
</dbReference>
<keyword evidence="1 11" id="KW-0813">Transport</keyword>
<feature type="region of interest" description="Disordered" evidence="12">
    <location>
        <begin position="73"/>
        <end position="102"/>
    </location>
</feature>
<dbReference type="EMBL" id="JAUSRA010000001">
    <property type="protein sequence ID" value="MDP9795996.1"/>
    <property type="molecule type" value="Genomic_DNA"/>
</dbReference>
<evidence type="ECO:0000313" key="13">
    <source>
        <dbReference type="EMBL" id="MDP9795996.1"/>
    </source>
</evidence>
<keyword evidence="3 11" id="KW-0633">Potassium transport</keyword>
<evidence type="ECO:0000256" key="9">
    <source>
        <dbReference type="ARBA" id="ARBA00023065"/>
    </source>
</evidence>
<comment type="subcellular location">
    <subcellularLocation>
        <location evidence="11">Cell membrane</location>
        <topology evidence="11">Single-pass membrane protein</topology>
    </subcellularLocation>
</comment>
<comment type="subunit">
    <text evidence="11">The system is composed of three essential subunits: KdpA, KdpB and KdpC.</text>
</comment>
<proteinExistence type="inferred from homology"/>
<evidence type="ECO:0000256" key="8">
    <source>
        <dbReference type="ARBA" id="ARBA00022989"/>
    </source>
</evidence>
<reference evidence="13 14" key="1">
    <citation type="submission" date="2023-07" db="EMBL/GenBank/DDBJ databases">
        <title>Sequencing the genomes of 1000 actinobacteria strains.</title>
        <authorList>
            <person name="Klenk H.-P."/>
        </authorList>
    </citation>
    <scope>NUCLEOTIDE SEQUENCE [LARGE SCALE GENOMIC DNA]</scope>
    <source>
        <strain evidence="13 14">DSM 44710</strain>
    </source>
</reference>
<evidence type="ECO:0000256" key="11">
    <source>
        <dbReference type="HAMAP-Rule" id="MF_00276"/>
    </source>
</evidence>
<evidence type="ECO:0000256" key="12">
    <source>
        <dbReference type="SAM" id="MobiDB-lite"/>
    </source>
</evidence>
<evidence type="ECO:0000256" key="10">
    <source>
        <dbReference type="ARBA" id="ARBA00023136"/>
    </source>
</evidence>
<evidence type="ECO:0000256" key="4">
    <source>
        <dbReference type="ARBA" id="ARBA00022692"/>
    </source>
</evidence>
<comment type="similarity">
    <text evidence="11">Belongs to the KdpC family.</text>
</comment>
<comment type="function">
    <text evidence="11">Part of the high-affinity ATP-driven potassium transport (or Kdp) system, which catalyzes the hydrolysis of ATP coupled with the electrogenic transport of potassium into the cytoplasm. This subunit acts as a catalytic chaperone that increases the ATP-binding affinity of the ATP-hydrolyzing subunit KdpB by the formation of a transient KdpB/KdpC/ATP ternary complex.</text>
</comment>
<keyword evidence="14" id="KW-1185">Reference proteome</keyword>
<comment type="caution">
    <text evidence="13">The sequence shown here is derived from an EMBL/GenBank/DDBJ whole genome shotgun (WGS) entry which is preliminary data.</text>
</comment>
<name>A0ABT9MY89_9ACTN</name>
<evidence type="ECO:0000256" key="1">
    <source>
        <dbReference type="ARBA" id="ARBA00022448"/>
    </source>
</evidence>
<sequence>MRLPSWLSQHLAALRALLLLTVALGIAYPLMLVGVGLLPGLDDRAEGSLISRDGTVVGSALIGQHFTDADGDPLPRYFQSRPSAGGDGYDPLTTGASNLGPESVVDTPDAPSLLTRICARSLAVGALEGVDGSRPYCTADGVGAVLSVHRENGLTGDVTRAVSVNQACPAQPFINTFEGTTVECANPGEDHSGGVITPVRGTAPEMPAVPADAVTASGSGLDPHISVAYAELQAPRIARERGIAPADVAALIEEHTDGRALGFMGEPGVDVLALNLALDA</sequence>
<evidence type="ECO:0000256" key="5">
    <source>
        <dbReference type="ARBA" id="ARBA00022741"/>
    </source>
</evidence>
<keyword evidence="5 11" id="KW-0547">Nucleotide-binding</keyword>
<accession>A0ABT9MY89</accession>
<gene>
    <name evidence="11" type="primary">kdpC</name>
    <name evidence="13" type="ORF">J2S43_004508</name>
</gene>
<evidence type="ECO:0000256" key="3">
    <source>
        <dbReference type="ARBA" id="ARBA00022538"/>
    </source>
</evidence>
<evidence type="ECO:0000256" key="6">
    <source>
        <dbReference type="ARBA" id="ARBA00022840"/>
    </source>
</evidence>